<dbReference type="Proteomes" id="UP000308508">
    <property type="component" value="Unassembled WGS sequence"/>
</dbReference>
<comment type="similarity">
    <text evidence="1">Belongs to the UPF0149 family.</text>
</comment>
<dbReference type="AlphaFoldDB" id="A0A5R9PHR1"/>
<dbReference type="InterPro" id="IPR011978">
    <property type="entry name" value="YgfB-like"/>
</dbReference>
<organism evidence="2 3">
    <name type="scientific">Thermomonas fusca</name>
    <dbReference type="NCBI Taxonomy" id="215690"/>
    <lineage>
        <taxon>Bacteria</taxon>
        <taxon>Pseudomonadati</taxon>
        <taxon>Pseudomonadota</taxon>
        <taxon>Gammaproteobacteria</taxon>
        <taxon>Lysobacterales</taxon>
        <taxon>Lysobacteraceae</taxon>
        <taxon>Thermomonas</taxon>
    </lineage>
</organism>
<dbReference type="NCBIfam" id="NF003405">
    <property type="entry name" value="PRK04758.1"/>
    <property type="match status" value="1"/>
</dbReference>
<dbReference type="STRING" id="1123377.GCA_000423885_02330"/>
<protein>
    <submittedName>
        <fullName evidence="2">UPF0149 family protein</fullName>
    </submittedName>
</protein>
<proteinExistence type="inferred from homology"/>
<dbReference type="GO" id="GO:0005829">
    <property type="term" value="C:cytosol"/>
    <property type="evidence" value="ECO:0007669"/>
    <property type="project" value="TreeGrafter"/>
</dbReference>
<keyword evidence="3" id="KW-1185">Reference proteome</keyword>
<gene>
    <name evidence="2" type="ORF">E5S66_03180</name>
</gene>
<dbReference type="PANTHER" id="PTHR37528:SF1">
    <property type="entry name" value="UPF0149 PROTEIN YGFB"/>
    <property type="match status" value="1"/>
</dbReference>
<dbReference type="RefSeq" id="WP_051247127.1">
    <property type="nucleotide sequence ID" value="NZ_SROY01000001.1"/>
</dbReference>
<sequence length="180" mass="18956">MSETELPVWAEVAAAADRLELASSPAELHGALCGWLSAGGADAAGWLALVMADPALPAPQPGDALDRLRGTSAAQLGDPEFGFQLLLPEDGKPIDRAAALFAWCRAFLGGFGLALDGKPMSEEGQEALRDLANLGAAQIDEADDGSDEEALAEIEEYLRMAVLLLHADCALGMQHRQRLH</sequence>
<evidence type="ECO:0000256" key="1">
    <source>
        <dbReference type="ARBA" id="ARBA00038308"/>
    </source>
</evidence>
<dbReference type="Gene3D" id="1.20.120.740">
    <property type="entry name" value="YgfB uncharacterised protein family UPF0149, PF03695"/>
    <property type="match status" value="1"/>
</dbReference>
<dbReference type="PANTHER" id="PTHR37528">
    <property type="entry name" value="UPF0149 PROTEIN YGFB"/>
    <property type="match status" value="1"/>
</dbReference>
<reference evidence="2 3" key="1">
    <citation type="submission" date="2019-04" db="EMBL/GenBank/DDBJ databases">
        <authorList>
            <person name="Grouzdev D.S."/>
            <person name="Nazina T.N."/>
        </authorList>
    </citation>
    <scope>NUCLEOTIDE SEQUENCE [LARGE SCALE GENOMIC DNA]</scope>
    <source>
        <strain evidence="2 3">SHC 3-19</strain>
    </source>
</reference>
<dbReference type="InterPro" id="IPR036255">
    <property type="entry name" value="YgfB-like_sf"/>
</dbReference>
<dbReference type="Pfam" id="PF03695">
    <property type="entry name" value="UPF0149"/>
    <property type="match status" value="1"/>
</dbReference>
<dbReference type="EMBL" id="SROY01000001">
    <property type="protein sequence ID" value="TLX23039.1"/>
    <property type="molecule type" value="Genomic_DNA"/>
</dbReference>
<evidence type="ECO:0000313" key="2">
    <source>
        <dbReference type="EMBL" id="TLX23039.1"/>
    </source>
</evidence>
<evidence type="ECO:0000313" key="3">
    <source>
        <dbReference type="Proteomes" id="UP000308508"/>
    </source>
</evidence>
<comment type="caution">
    <text evidence="2">The sequence shown here is derived from an EMBL/GenBank/DDBJ whole genome shotgun (WGS) entry which is preliminary data.</text>
</comment>
<name>A0A5R9PHR1_9GAMM</name>
<accession>A0A5R9PHR1</accession>
<dbReference type="SUPFAM" id="SSF101327">
    <property type="entry name" value="YgfB-like"/>
    <property type="match status" value="1"/>
</dbReference>